<name>A0ABT6XIM9_9GAMM</name>
<evidence type="ECO:0000313" key="2">
    <source>
        <dbReference type="Proteomes" id="UP001321580"/>
    </source>
</evidence>
<gene>
    <name evidence="1" type="ORF">QLQ15_13955</name>
</gene>
<organism evidence="1 2">
    <name type="scientific">Lysobacter stagni</name>
    <dbReference type="NCBI Taxonomy" id="3045172"/>
    <lineage>
        <taxon>Bacteria</taxon>
        <taxon>Pseudomonadati</taxon>
        <taxon>Pseudomonadota</taxon>
        <taxon>Gammaproteobacteria</taxon>
        <taxon>Lysobacterales</taxon>
        <taxon>Lysobacteraceae</taxon>
        <taxon>Lysobacter</taxon>
    </lineage>
</organism>
<dbReference type="CDD" id="cd06561">
    <property type="entry name" value="AlkD_like"/>
    <property type="match status" value="1"/>
</dbReference>
<sequence>MSVDEAVEWLRRHASHATRDGMARFAIPTDHALGVGMKDIQSLAKQAGRDHALAQALWDTGIYEARTLAAYVAEPELLTAAQMDRWCRDFDNWAICDTLCFVLFDRTPHAWRKVDQWASRRDEFQKRAAFALLASLALHGRGDAAAYRRGLALVEREAGDERNFVRKGASWALRSLGRRDEVREAGLELAQRLSTSDVATERWLGKDALRDLRKADARKAATKKTAVKKVAKTASRK</sequence>
<proteinExistence type="predicted"/>
<dbReference type="PANTHER" id="PTHR41291">
    <property type="entry name" value="DNA ALKYLATION REPAIR PROTEIN"/>
    <property type="match status" value="1"/>
</dbReference>
<dbReference type="Gene3D" id="1.25.10.90">
    <property type="match status" value="1"/>
</dbReference>
<dbReference type="InterPro" id="IPR014825">
    <property type="entry name" value="DNA_alkylation"/>
</dbReference>
<evidence type="ECO:0000313" key="1">
    <source>
        <dbReference type="EMBL" id="MDI9240013.1"/>
    </source>
</evidence>
<dbReference type="SUPFAM" id="SSF48371">
    <property type="entry name" value="ARM repeat"/>
    <property type="match status" value="1"/>
</dbReference>
<dbReference type="RefSeq" id="WP_283213373.1">
    <property type="nucleotide sequence ID" value="NZ_JASGBI010000001.1"/>
</dbReference>
<protein>
    <submittedName>
        <fullName evidence="1">DNA alkylation repair protein</fullName>
    </submittedName>
</protein>
<keyword evidence="2" id="KW-1185">Reference proteome</keyword>
<dbReference type="PANTHER" id="PTHR41291:SF1">
    <property type="entry name" value="DNA ALKYLATION REPAIR PROTEIN"/>
    <property type="match status" value="1"/>
</dbReference>
<dbReference type="InterPro" id="IPR016024">
    <property type="entry name" value="ARM-type_fold"/>
</dbReference>
<dbReference type="Proteomes" id="UP001321580">
    <property type="component" value="Unassembled WGS sequence"/>
</dbReference>
<accession>A0ABT6XIM9</accession>
<reference evidence="1 2" key="1">
    <citation type="submission" date="2023-05" db="EMBL/GenBank/DDBJ databases">
        <title>Lysobacter sp. strain LF1 Genome sequencing and assembly.</title>
        <authorList>
            <person name="Jung Y."/>
        </authorList>
    </citation>
    <scope>NUCLEOTIDE SEQUENCE [LARGE SCALE GENOMIC DNA]</scope>
    <source>
        <strain evidence="1 2">LF1</strain>
    </source>
</reference>
<comment type="caution">
    <text evidence="1">The sequence shown here is derived from an EMBL/GenBank/DDBJ whole genome shotgun (WGS) entry which is preliminary data.</text>
</comment>
<dbReference type="EMBL" id="JASGBI010000001">
    <property type="protein sequence ID" value="MDI9240013.1"/>
    <property type="molecule type" value="Genomic_DNA"/>
</dbReference>
<dbReference type="Pfam" id="PF08713">
    <property type="entry name" value="DNA_alkylation"/>
    <property type="match status" value="1"/>
</dbReference>